<dbReference type="RefSeq" id="WP_326623308.1">
    <property type="nucleotide sequence ID" value="NZ_CP109106.1"/>
</dbReference>
<name>A0ABZ1FT60_9ACTN</name>
<proteinExistence type="predicted"/>
<feature type="compositionally biased region" description="Polar residues" evidence="1">
    <location>
        <begin position="48"/>
        <end position="72"/>
    </location>
</feature>
<dbReference type="Pfam" id="PF19711">
    <property type="entry name" value="DUF6207"/>
    <property type="match status" value="1"/>
</dbReference>
<reference evidence="2 3" key="1">
    <citation type="submission" date="2022-10" db="EMBL/GenBank/DDBJ databases">
        <title>The complete genomes of actinobacterial strains from the NBC collection.</title>
        <authorList>
            <person name="Joergensen T.S."/>
            <person name="Alvarez Arevalo M."/>
            <person name="Sterndorff E.B."/>
            <person name="Faurdal D."/>
            <person name="Vuksanovic O."/>
            <person name="Mourched A.-S."/>
            <person name="Charusanti P."/>
            <person name="Shaw S."/>
            <person name="Blin K."/>
            <person name="Weber T."/>
        </authorList>
    </citation>
    <scope>NUCLEOTIDE SEQUENCE [LARGE SCALE GENOMIC DNA]</scope>
    <source>
        <strain evidence="2 3">NBC 01774</strain>
    </source>
</reference>
<evidence type="ECO:0000313" key="2">
    <source>
        <dbReference type="EMBL" id="WSB73681.1"/>
    </source>
</evidence>
<evidence type="ECO:0000256" key="1">
    <source>
        <dbReference type="SAM" id="MobiDB-lite"/>
    </source>
</evidence>
<sequence>MKISEEHLSKPGLVVIDITAADEATAKEAATTLGGLWLSSGPSAPWRTPSQVQTANAATQTEKAAMTSSSSAPDVRCRAKLVSRYSAPPPGSATTTGGKLLFKVYVLVPPGCLTRWSPPPQVMHPRVTSGTSGTTSGK</sequence>
<keyword evidence="3" id="KW-1185">Reference proteome</keyword>
<feature type="region of interest" description="Disordered" evidence="1">
    <location>
        <begin position="41"/>
        <end position="73"/>
    </location>
</feature>
<evidence type="ECO:0000313" key="3">
    <source>
        <dbReference type="Proteomes" id="UP001344251"/>
    </source>
</evidence>
<dbReference type="Proteomes" id="UP001344251">
    <property type="component" value="Chromosome"/>
</dbReference>
<feature type="compositionally biased region" description="Low complexity" evidence="1">
    <location>
        <begin position="128"/>
        <end position="138"/>
    </location>
</feature>
<organism evidence="2 3">
    <name type="scientific">Streptomyces decoyicus</name>
    <dbReference type="NCBI Taxonomy" id="249567"/>
    <lineage>
        <taxon>Bacteria</taxon>
        <taxon>Bacillati</taxon>
        <taxon>Actinomycetota</taxon>
        <taxon>Actinomycetes</taxon>
        <taxon>Kitasatosporales</taxon>
        <taxon>Streptomycetaceae</taxon>
        <taxon>Streptomyces</taxon>
    </lineage>
</organism>
<dbReference type="EMBL" id="CP109106">
    <property type="protein sequence ID" value="WSB73681.1"/>
    <property type="molecule type" value="Genomic_DNA"/>
</dbReference>
<protein>
    <submittedName>
        <fullName evidence="2">DUF6207 family protein</fullName>
    </submittedName>
</protein>
<gene>
    <name evidence="2" type="ORF">OG863_40300</name>
</gene>
<dbReference type="InterPro" id="IPR045775">
    <property type="entry name" value="DUF6207"/>
</dbReference>
<accession>A0ABZ1FT60</accession>
<feature type="region of interest" description="Disordered" evidence="1">
    <location>
        <begin position="117"/>
        <end position="138"/>
    </location>
</feature>